<reference evidence="2 3" key="1">
    <citation type="submission" date="2024-06" db="EMBL/GenBank/DDBJ databases">
        <title>Sorghum-associated microbial communities from plants grown in Nebraska, USA.</title>
        <authorList>
            <person name="Schachtman D."/>
        </authorList>
    </citation>
    <scope>NUCLEOTIDE SEQUENCE [LARGE SCALE GENOMIC DNA]</scope>
    <source>
        <strain evidence="2 3">1757</strain>
    </source>
</reference>
<dbReference type="EMBL" id="JBEPSD010000002">
    <property type="protein sequence ID" value="MET4570171.1"/>
    <property type="molecule type" value="Genomic_DNA"/>
</dbReference>
<feature type="region of interest" description="Disordered" evidence="1">
    <location>
        <begin position="159"/>
        <end position="182"/>
    </location>
</feature>
<sequence>MKKQKQQTAPEYTTDADGQQLAHVALANTDQRATLYADDYRRLMDAGFSQHWSLNDNGNGSAYVKANGRRADGRQTKLRIARLIAGAGKGEHVRFADSNSLNLRTDNLRIQRAPARYGCGDLLPNAAAVDAAREQQEEQAPTATTRASVLPWIRQRIRRPHNGAARPSEAQKAPTVATEPRQSFTPRVVDVAVLGQRVRQQLAAKGVEVTS</sequence>
<protein>
    <recommendedName>
        <fullName evidence="4">Large polyvalent protein-associated domain-containing protein</fullName>
    </recommendedName>
</protein>
<organism evidence="2 3">
    <name type="scientific">Rhodanobacter soli</name>
    <dbReference type="NCBI Taxonomy" id="590609"/>
    <lineage>
        <taxon>Bacteria</taxon>
        <taxon>Pseudomonadati</taxon>
        <taxon>Pseudomonadota</taxon>
        <taxon>Gammaproteobacteria</taxon>
        <taxon>Lysobacterales</taxon>
        <taxon>Rhodanobacteraceae</taxon>
        <taxon>Rhodanobacter</taxon>
    </lineage>
</organism>
<comment type="caution">
    <text evidence="2">The sequence shown here is derived from an EMBL/GenBank/DDBJ whole genome shotgun (WGS) entry which is preliminary data.</text>
</comment>
<name>A0ABV2PYQ1_9GAMM</name>
<evidence type="ECO:0000256" key="1">
    <source>
        <dbReference type="SAM" id="MobiDB-lite"/>
    </source>
</evidence>
<proteinExistence type="predicted"/>
<keyword evidence="3" id="KW-1185">Reference proteome</keyword>
<dbReference type="RefSeq" id="WP_354550669.1">
    <property type="nucleotide sequence ID" value="NZ_JBEPSD010000002.1"/>
</dbReference>
<gene>
    <name evidence="2" type="ORF">ABIE04_002532</name>
</gene>
<evidence type="ECO:0000313" key="3">
    <source>
        <dbReference type="Proteomes" id="UP001549251"/>
    </source>
</evidence>
<evidence type="ECO:0008006" key="4">
    <source>
        <dbReference type="Google" id="ProtNLM"/>
    </source>
</evidence>
<accession>A0ABV2PYQ1</accession>
<dbReference type="Proteomes" id="UP001549251">
    <property type="component" value="Unassembled WGS sequence"/>
</dbReference>
<evidence type="ECO:0000313" key="2">
    <source>
        <dbReference type="EMBL" id="MET4570171.1"/>
    </source>
</evidence>